<gene>
    <name evidence="1" type="ORF">HH215_31515</name>
</gene>
<reference evidence="1 2" key="1">
    <citation type="submission" date="2020-04" db="EMBL/GenBank/DDBJ databases">
        <title>Genome sequencing of novel species.</title>
        <authorList>
            <person name="Heo J."/>
            <person name="Kim S.-J."/>
            <person name="Kim J.-S."/>
            <person name="Hong S.-B."/>
            <person name="Kwon S.-W."/>
        </authorList>
    </citation>
    <scope>NUCLEOTIDE SEQUENCE [LARGE SCALE GENOMIC DNA]</scope>
    <source>
        <strain evidence="1 2">MFER-1</strain>
    </source>
</reference>
<dbReference type="Proteomes" id="UP000502248">
    <property type="component" value="Chromosome"/>
</dbReference>
<dbReference type="PANTHER" id="PTHR35788">
    <property type="entry name" value="EXPORTED PROTEIN-RELATED"/>
    <property type="match status" value="1"/>
</dbReference>
<protein>
    <submittedName>
        <fullName evidence="1">VanW family protein</fullName>
    </submittedName>
</protein>
<evidence type="ECO:0000313" key="2">
    <source>
        <dbReference type="Proteomes" id="UP000502248"/>
    </source>
</evidence>
<dbReference type="PANTHER" id="PTHR35788:SF1">
    <property type="entry name" value="EXPORTED PROTEIN"/>
    <property type="match status" value="1"/>
</dbReference>
<keyword evidence="2" id="KW-1185">Reference proteome</keyword>
<name>A0A7Z2ZPB0_9BACL</name>
<proteinExistence type="predicted"/>
<accession>A0A7Z2ZPB0</accession>
<organism evidence="1 2">
    <name type="scientific">Cohnella herbarum</name>
    <dbReference type="NCBI Taxonomy" id="2728023"/>
    <lineage>
        <taxon>Bacteria</taxon>
        <taxon>Bacillati</taxon>
        <taxon>Bacillota</taxon>
        <taxon>Bacilli</taxon>
        <taxon>Bacillales</taxon>
        <taxon>Paenibacillaceae</taxon>
        <taxon>Cohnella</taxon>
    </lineage>
</organism>
<sequence>MSEVRTKPLIKYLGTRLLLDDAHSVLRGWYFRFSKLRKAEALNTDSDCTLSEIIIQMKWREDLQEVNHSRFHNMGLGCELVNHVIVRSGEVFSLRRYFGGTTEEQGFRKGPMFVRGRIEYVAGGGACLISTLLFNAALRANLAILEKHNHSTDLWGEERFIGLGLDATYLYGRKDLKFKNTHGADIRIEIGLSREDLMLHCRFVSSKPLPYTVSVISEVLQELHPEAVVDGGDLSEDNRPYRKGWVVRTERTVIEEGLPNSKTYSKEESYKPFYLPKA</sequence>
<dbReference type="RefSeq" id="WP_169283506.1">
    <property type="nucleotide sequence ID" value="NZ_CP051680.1"/>
</dbReference>
<dbReference type="Pfam" id="PF04294">
    <property type="entry name" value="VanW"/>
    <property type="match status" value="1"/>
</dbReference>
<dbReference type="AlphaFoldDB" id="A0A7Z2ZPB0"/>
<dbReference type="InterPro" id="IPR007391">
    <property type="entry name" value="Vancomycin_resist_VanW"/>
</dbReference>
<dbReference type="KEGG" id="cheb:HH215_31515"/>
<evidence type="ECO:0000313" key="1">
    <source>
        <dbReference type="EMBL" id="QJD87261.1"/>
    </source>
</evidence>
<dbReference type="EMBL" id="CP051680">
    <property type="protein sequence ID" value="QJD87261.1"/>
    <property type="molecule type" value="Genomic_DNA"/>
</dbReference>
<dbReference type="InterPro" id="IPR052913">
    <property type="entry name" value="Glycopeptide_resist_protein"/>
</dbReference>